<keyword evidence="3" id="KW-0175">Coiled coil</keyword>
<organism evidence="8 9">
    <name type="scientific">Lysobacter defluvii IMMIB APB-9 = DSM 18482</name>
    <dbReference type="NCBI Taxonomy" id="1385515"/>
    <lineage>
        <taxon>Bacteria</taxon>
        <taxon>Pseudomonadati</taxon>
        <taxon>Pseudomonadota</taxon>
        <taxon>Gammaproteobacteria</taxon>
        <taxon>Lysobacterales</taxon>
        <taxon>Lysobacteraceae</taxon>
        <taxon>Novilysobacter</taxon>
    </lineage>
</organism>
<dbReference type="GO" id="GO:0005576">
    <property type="term" value="C:extracellular region"/>
    <property type="evidence" value="ECO:0007669"/>
    <property type="project" value="UniProtKB-SubCell"/>
</dbReference>
<comment type="similarity">
    <text evidence="1 5">Belongs to the FliD family.</text>
</comment>
<dbReference type="eggNOG" id="COG1345">
    <property type="taxonomic scope" value="Bacteria"/>
</dbReference>
<dbReference type="AlphaFoldDB" id="A0A0A0M9P7"/>
<dbReference type="Proteomes" id="UP000030003">
    <property type="component" value="Unassembled WGS sequence"/>
</dbReference>
<keyword evidence="4 5" id="KW-0975">Bacterial flagellum</keyword>
<evidence type="ECO:0000313" key="9">
    <source>
        <dbReference type="Proteomes" id="UP000030003"/>
    </source>
</evidence>
<proteinExistence type="inferred from homology"/>
<comment type="caution">
    <text evidence="8">The sequence shown here is derived from an EMBL/GenBank/DDBJ whole genome shotgun (WGS) entry which is preliminary data.</text>
</comment>
<dbReference type="PANTHER" id="PTHR30288">
    <property type="entry name" value="FLAGELLAR CAP/ASSEMBLY PROTEIN FLID"/>
    <property type="match status" value="1"/>
</dbReference>
<protein>
    <recommendedName>
        <fullName evidence="5">Flagellar hook-associated protein 2</fullName>
        <shortName evidence="5">HAP2</shortName>
    </recommendedName>
    <alternativeName>
        <fullName evidence="5">Flagellar cap protein</fullName>
    </alternativeName>
</protein>
<dbReference type="InterPro" id="IPR003481">
    <property type="entry name" value="FliD_N"/>
</dbReference>
<comment type="subcellular location">
    <subcellularLocation>
        <location evidence="5">Secreted</location>
    </subcellularLocation>
    <subcellularLocation>
        <location evidence="5">Bacterial flagellum</location>
    </subcellularLocation>
</comment>
<name>A0A0A0M9P7_9GAMM</name>
<evidence type="ECO:0000256" key="2">
    <source>
        <dbReference type="ARBA" id="ARBA00011255"/>
    </source>
</evidence>
<gene>
    <name evidence="8" type="ORF">N791_13610</name>
</gene>
<comment type="subunit">
    <text evidence="2 5">Homopentamer.</text>
</comment>
<dbReference type="InterPro" id="IPR040026">
    <property type="entry name" value="FliD"/>
</dbReference>
<dbReference type="Pfam" id="PF07196">
    <property type="entry name" value="Flagellin_IN"/>
    <property type="match status" value="1"/>
</dbReference>
<dbReference type="GO" id="GO:0009424">
    <property type="term" value="C:bacterial-type flagellum hook"/>
    <property type="evidence" value="ECO:0007669"/>
    <property type="project" value="UniProtKB-UniRule"/>
</dbReference>
<dbReference type="EMBL" id="AVBH01000054">
    <property type="protein sequence ID" value="KGO98732.1"/>
    <property type="molecule type" value="Genomic_DNA"/>
</dbReference>
<keyword evidence="5" id="KW-0964">Secreted</keyword>
<dbReference type="Pfam" id="PF02465">
    <property type="entry name" value="FliD_N"/>
    <property type="match status" value="1"/>
</dbReference>
<dbReference type="InterPro" id="IPR010809">
    <property type="entry name" value="FliD_C"/>
</dbReference>
<dbReference type="GO" id="GO:0007155">
    <property type="term" value="P:cell adhesion"/>
    <property type="evidence" value="ECO:0007669"/>
    <property type="project" value="InterPro"/>
</dbReference>
<evidence type="ECO:0000259" key="6">
    <source>
        <dbReference type="Pfam" id="PF02465"/>
    </source>
</evidence>
<keyword evidence="8" id="KW-0966">Cell projection</keyword>
<dbReference type="GO" id="GO:0071973">
    <property type="term" value="P:bacterial-type flagellum-dependent cell motility"/>
    <property type="evidence" value="ECO:0007669"/>
    <property type="project" value="TreeGrafter"/>
</dbReference>
<keyword evidence="9" id="KW-1185">Reference proteome</keyword>
<evidence type="ECO:0000256" key="4">
    <source>
        <dbReference type="ARBA" id="ARBA00023143"/>
    </source>
</evidence>
<feature type="domain" description="Flagellar hook-associated protein 2 C-terminal" evidence="7">
    <location>
        <begin position="213"/>
        <end position="427"/>
    </location>
</feature>
<dbReference type="PANTHER" id="PTHR30288:SF0">
    <property type="entry name" value="FLAGELLAR HOOK-ASSOCIATED PROTEIN 2"/>
    <property type="match status" value="1"/>
</dbReference>
<accession>A0A0A0M9P7</accession>
<evidence type="ECO:0000259" key="7">
    <source>
        <dbReference type="Pfam" id="PF07195"/>
    </source>
</evidence>
<dbReference type="InterPro" id="IPR010810">
    <property type="entry name" value="Flagellin_hook_IN_motif"/>
</dbReference>
<dbReference type="Pfam" id="PF07195">
    <property type="entry name" value="FliD_C"/>
    <property type="match status" value="1"/>
</dbReference>
<reference evidence="8 9" key="1">
    <citation type="submission" date="2013-08" db="EMBL/GenBank/DDBJ databases">
        <title>Genomic analysis of Lysobacter defluvii.</title>
        <authorList>
            <person name="Wang Q."/>
            <person name="Wang G."/>
        </authorList>
    </citation>
    <scope>NUCLEOTIDE SEQUENCE [LARGE SCALE GENOMIC DNA]</scope>
    <source>
        <strain evidence="8 9">IMMIB APB-9</strain>
    </source>
</reference>
<evidence type="ECO:0000256" key="1">
    <source>
        <dbReference type="ARBA" id="ARBA00009764"/>
    </source>
</evidence>
<dbReference type="GO" id="GO:0009421">
    <property type="term" value="C:bacterial-type flagellum filament cap"/>
    <property type="evidence" value="ECO:0007669"/>
    <property type="project" value="InterPro"/>
</dbReference>
<sequence>MSSPGVGSGLDVHTMVSQLVAAERYGTDTRHDRIESTAKAQISAFGKISSGLSGLRDALAKFEGMGASPGRKVVVAEDAGFTATANSKAALGSYRVSVESLASTHKLHSAPVAGDEQLGHGTLSIDFGGEEPLAVEIAEGKGSLTDVRDAINKAAEGKGVTATLVRGDEGDVLVLASTTTGSEGRLSITASGGDGGLAALGTEGGTLTVADPGNDAVVVVDGITRTSSSNRLDDLIDGVTVDLTEARPGESFSLELKSDASTLKATMLGFISAYNTALSALRAQSAAGSENAAGAALSGDSAPRGITSSLRNLVSRSYAELSALGLETKVDGSLSLDGAEFDKAIAEAPEAVVRLFGDEGSFQQPLKDSLKSWLGDDGLIKGRTEALDTRLKRLQTDRESFDRRIERVQANYLRQFTALDAMVAQMSSTSSFLGQQLSQLTNLNAK</sequence>
<comment type="function">
    <text evidence="5">Required for morphogenesis and for the elongation of the flagellar filament by facilitating polymerization of the flagellin monomers at the tip of growing filament. Forms a capping structure, which prevents flagellin subunits (transported through the central channel of the flagellum) from leaking out without polymerization at the distal end.</text>
</comment>
<evidence type="ECO:0000313" key="8">
    <source>
        <dbReference type="EMBL" id="KGO98732.1"/>
    </source>
</evidence>
<keyword evidence="8" id="KW-0282">Flagellum</keyword>
<dbReference type="STRING" id="1385515.GCA_000423325_00977"/>
<feature type="domain" description="Flagellar hook-associated protein 2 N-terminal" evidence="6">
    <location>
        <begin position="8"/>
        <end position="105"/>
    </location>
</feature>
<evidence type="ECO:0000256" key="3">
    <source>
        <dbReference type="ARBA" id="ARBA00023054"/>
    </source>
</evidence>
<keyword evidence="8" id="KW-0969">Cilium</keyword>
<evidence type="ECO:0000256" key="5">
    <source>
        <dbReference type="RuleBase" id="RU362066"/>
    </source>
</evidence>